<evidence type="ECO:0000256" key="5">
    <source>
        <dbReference type="ARBA" id="ARBA00022555"/>
    </source>
</evidence>
<sequence>MPLQRQSPLLTVGYAFKRSPPESTWRPCMEWFLSPTGPIALRFWAVKALMEVLPRLYTGSRHGIIPLLLQYLQTQCGGDGRMDESTMVNQACVLYVKLMRVEYPERWGSAVDDMLQLGARGLRGGEICAKLLVVVDEEIVSDELHPTQEERQRSSHVKAAMRANDIAKIVSWCYELLRQPPSPPLAPLHLTCLKVLGLYFPWIDLSAIVNPSMPLLALLLARVRQSAEGAGEKGESQCGVWDGETAAEACDAISAVRGRVVKKKMPAASKLSLLTDGSLQLTPTMEGAIHRLWQRQGHHPQQHLELLGGLGELCNAVGEEVLDCLAAMHKDNNINAGFQGVTECWQLLERMVNTASFVFGHESSRVSESVEAFLSDFVGKVKALMAMAQQQQQGAPTLQQQTNHAVSVEQLHPLFLGLLRGIAHKVSYPPWYDFCIAADDDDRHLEFLRFRKEVTKLFQRIATLDEMLVWEFLRAAVDELCAALSAHTAAAGTSSPPPLPWNRVEAILYLLFVAGEKNRGIPQALKVPPENAPPPHPSPHPLRVSLTRIYSCPPLLAFPHHAVRTHVLEMLVRYSAFFLPPKRGRAEEGSFFLVGLQLLLDERGIRNADQRTPPLAASVLQKYVKAHLNGAVAYTQQIYEGIRPFLTLPYVPFTASEEGQRAAWGLLHPDDRTHLFETLGLLIGGLTRSLTAGDVDAAKQSYLQSAIAPLLGPMKDPQLAAEALADREGHAEWIARAIQAMGCISKGFSKPVPVLNEVWRSALDGVTTAMKLFGGFPRVRRYSLFFCRRMVTLMSGGLLMSSLASMLTLFYAQHNLGLEEINDLAIFVGHIAATLVGDPQVPAEGFLECVTPGFFDVHYRVWQQLPDGSAEMRREKSEVQSQMFHTFYLIAQRSPHTLLKLLAKDNADTDATQQPFRDRFVHLSVEGAVNVRSGMGLVYLLQMWCLLVECLLQTSPQETHQVLSVLQESLSRVVHGFAEGLFMLDTQDPTDLRALNEMCRLFRTLVCPSGSFAALSASQQGHLKAMMHSGIRSALRGKLQGDKSCQAMADNLVQALHSPPGQSAAVRDTFRSAIREVRQSQPT</sequence>
<evidence type="ECO:0000313" key="13">
    <source>
        <dbReference type="EMBL" id="CEM12082.1"/>
    </source>
</evidence>
<comment type="function">
    <text evidence="10">tRNA nucleus export receptor which facilitates tRNA translocation across the nuclear pore complex.</text>
</comment>
<dbReference type="Pfam" id="PF19282">
    <property type="entry name" value="Exportin-T"/>
    <property type="match status" value="1"/>
</dbReference>
<dbReference type="InterPro" id="IPR011989">
    <property type="entry name" value="ARM-like"/>
</dbReference>
<dbReference type="SUPFAM" id="SSF48371">
    <property type="entry name" value="ARM repeat"/>
    <property type="match status" value="1"/>
</dbReference>
<keyword evidence="6 10" id="KW-0694">RNA-binding</keyword>
<evidence type="ECO:0000313" key="14">
    <source>
        <dbReference type="Proteomes" id="UP000041254"/>
    </source>
</evidence>
<evidence type="ECO:0000256" key="7">
    <source>
        <dbReference type="ARBA" id="ARBA00023242"/>
    </source>
</evidence>
<evidence type="ECO:0000256" key="6">
    <source>
        <dbReference type="ARBA" id="ARBA00022884"/>
    </source>
</evidence>
<dbReference type="OrthoDB" id="26399at2759"/>
<evidence type="ECO:0000256" key="2">
    <source>
        <dbReference type="ARBA" id="ARBA00018928"/>
    </source>
</evidence>
<dbReference type="VEuPathDB" id="CryptoDB:Vbra_9164"/>
<gene>
    <name evidence="13" type="ORF">Vbra_9164</name>
</gene>
<dbReference type="EMBL" id="CDMY01000432">
    <property type="protein sequence ID" value="CEM12082.1"/>
    <property type="molecule type" value="Genomic_DNA"/>
</dbReference>
<dbReference type="InParanoid" id="A0A0G4FFT7"/>
<dbReference type="GO" id="GO:0005643">
    <property type="term" value="C:nuclear pore"/>
    <property type="evidence" value="ECO:0007669"/>
    <property type="project" value="TreeGrafter"/>
</dbReference>
<dbReference type="AlphaFoldDB" id="A0A0G4FFT7"/>
<dbReference type="InterPro" id="IPR016024">
    <property type="entry name" value="ARM-type_fold"/>
</dbReference>
<dbReference type="GO" id="GO:0005737">
    <property type="term" value="C:cytoplasm"/>
    <property type="evidence" value="ECO:0007669"/>
    <property type="project" value="UniProtKB-SubCell"/>
</dbReference>
<dbReference type="OMA" id="FANTHFI"/>
<name>A0A0G4FFT7_VITBC</name>
<dbReference type="GO" id="GO:0071528">
    <property type="term" value="P:tRNA re-export from nucleus"/>
    <property type="evidence" value="ECO:0007669"/>
    <property type="project" value="UniProtKB-UniRule"/>
</dbReference>
<dbReference type="GO" id="GO:0016363">
    <property type="term" value="C:nuclear matrix"/>
    <property type="evidence" value="ECO:0007669"/>
    <property type="project" value="TreeGrafter"/>
</dbReference>
<evidence type="ECO:0000259" key="11">
    <source>
        <dbReference type="Pfam" id="PF08389"/>
    </source>
</evidence>
<dbReference type="PANTHER" id="PTHR15952:SF11">
    <property type="entry name" value="EXPORTIN-T"/>
    <property type="match status" value="1"/>
</dbReference>
<keyword evidence="4 10" id="KW-0963">Cytoplasm</keyword>
<dbReference type="STRING" id="1169540.A0A0G4FFT7"/>
<dbReference type="PANTHER" id="PTHR15952">
    <property type="entry name" value="EXPORTIN-T/LOS1"/>
    <property type="match status" value="1"/>
</dbReference>
<evidence type="ECO:0000256" key="4">
    <source>
        <dbReference type="ARBA" id="ARBA00022490"/>
    </source>
</evidence>
<protein>
    <recommendedName>
        <fullName evidence="2 10">Exportin-T</fullName>
    </recommendedName>
    <alternativeName>
        <fullName evidence="8 10">Exportin(tRNA)</fullName>
    </alternativeName>
    <alternativeName>
        <fullName evidence="9 10">tRNA exportin</fullName>
    </alternativeName>
</protein>
<accession>A0A0G4FFT7</accession>
<keyword evidence="3 10" id="KW-0813">Transport</keyword>
<feature type="domain" description="Exportin-T C-terminal" evidence="12">
    <location>
        <begin position="383"/>
        <end position="755"/>
    </location>
</feature>
<comment type="similarity">
    <text evidence="10">Belongs to the exportin family.</text>
</comment>
<proteinExistence type="inferred from homology"/>
<dbReference type="Pfam" id="PF08389">
    <property type="entry name" value="Xpo1"/>
    <property type="match status" value="1"/>
</dbReference>
<comment type="subcellular location">
    <subcellularLocation>
        <location evidence="1 10">Cytoplasm</location>
    </subcellularLocation>
    <subcellularLocation>
        <location evidence="10">Nucleus</location>
    </subcellularLocation>
    <text evidence="10">Shuttles between the nucleus and the cytoplasm.</text>
</comment>
<dbReference type="Gene3D" id="1.25.10.10">
    <property type="entry name" value="Leucine-rich Repeat Variant"/>
    <property type="match status" value="1"/>
</dbReference>
<dbReference type="Proteomes" id="UP000041254">
    <property type="component" value="Unassembled WGS sequence"/>
</dbReference>
<dbReference type="InterPro" id="IPR040017">
    <property type="entry name" value="XPOT"/>
</dbReference>
<dbReference type="InterPro" id="IPR013598">
    <property type="entry name" value="Exportin-1/Importin-b-like"/>
</dbReference>
<evidence type="ECO:0000256" key="1">
    <source>
        <dbReference type="ARBA" id="ARBA00004496"/>
    </source>
</evidence>
<evidence type="ECO:0000256" key="9">
    <source>
        <dbReference type="ARBA" id="ARBA00032199"/>
    </source>
</evidence>
<feature type="domain" description="Exportin-1/Importin-beta-like" evidence="11">
    <location>
        <begin position="85"/>
        <end position="220"/>
    </location>
</feature>
<keyword evidence="7 10" id="KW-0539">Nucleus</keyword>
<dbReference type="GO" id="GO:0000049">
    <property type="term" value="F:tRNA binding"/>
    <property type="evidence" value="ECO:0007669"/>
    <property type="project" value="UniProtKB-UniRule"/>
</dbReference>
<evidence type="ECO:0000256" key="10">
    <source>
        <dbReference type="RuleBase" id="RU366037"/>
    </source>
</evidence>
<evidence type="ECO:0000256" key="8">
    <source>
        <dbReference type="ARBA" id="ARBA00029784"/>
    </source>
</evidence>
<reference evidence="13 14" key="1">
    <citation type="submission" date="2014-11" db="EMBL/GenBank/DDBJ databases">
        <authorList>
            <person name="Zhu J."/>
            <person name="Qi W."/>
            <person name="Song R."/>
        </authorList>
    </citation>
    <scope>NUCLEOTIDE SEQUENCE [LARGE SCALE GENOMIC DNA]</scope>
</reference>
<dbReference type="GO" id="GO:0031267">
    <property type="term" value="F:small GTPase binding"/>
    <property type="evidence" value="ECO:0007669"/>
    <property type="project" value="InterPro"/>
</dbReference>
<keyword evidence="5 10" id="KW-0820">tRNA-binding</keyword>
<keyword evidence="14" id="KW-1185">Reference proteome</keyword>
<organism evidence="13 14">
    <name type="scientific">Vitrella brassicaformis (strain CCMP3155)</name>
    <dbReference type="NCBI Taxonomy" id="1169540"/>
    <lineage>
        <taxon>Eukaryota</taxon>
        <taxon>Sar</taxon>
        <taxon>Alveolata</taxon>
        <taxon>Colpodellida</taxon>
        <taxon>Vitrellaceae</taxon>
        <taxon>Vitrella</taxon>
    </lineage>
</organism>
<evidence type="ECO:0000259" key="12">
    <source>
        <dbReference type="Pfam" id="PF19282"/>
    </source>
</evidence>
<dbReference type="InterPro" id="IPR045546">
    <property type="entry name" value="Exportin-T_C"/>
</dbReference>
<evidence type="ECO:0000256" key="3">
    <source>
        <dbReference type="ARBA" id="ARBA00022448"/>
    </source>
</evidence>